<feature type="domain" description="Recombinase" evidence="3">
    <location>
        <begin position="163"/>
        <end position="266"/>
    </location>
</feature>
<accession>A0A7Y9ZC09</accession>
<dbReference type="GO" id="GO:0003677">
    <property type="term" value="F:DNA binding"/>
    <property type="evidence" value="ECO:0007669"/>
    <property type="project" value="InterPro"/>
</dbReference>
<dbReference type="InterPro" id="IPR006119">
    <property type="entry name" value="Resolv_N"/>
</dbReference>
<dbReference type="InterPro" id="IPR011109">
    <property type="entry name" value="DNA_bind_recombinase_dom"/>
</dbReference>
<dbReference type="InterPro" id="IPR036162">
    <property type="entry name" value="Resolvase-like_N_sf"/>
</dbReference>
<name>A0A7Y9ZC09_9MICO</name>
<dbReference type="Gene3D" id="3.90.1750.20">
    <property type="entry name" value="Putative Large Serine Recombinase, Chain B, Domain 2"/>
    <property type="match status" value="1"/>
</dbReference>
<feature type="region of interest" description="Disordered" evidence="1">
    <location>
        <begin position="136"/>
        <end position="165"/>
    </location>
</feature>
<gene>
    <name evidence="4" type="ORF">BKA03_002199</name>
</gene>
<comment type="caution">
    <text evidence="4">The sequence shown here is derived from an EMBL/GenBank/DDBJ whole genome shotgun (WGS) entry which is preliminary data.</text>
</comment>
<dbReference type="InterPro" id="IPR038109">
    <property type="entry name" value="DNA_bind_recomb_sf"/>
</dbReference>
<reference evidence="4 5" key="1">
    <citation type="submission" date="2020-07" db="EMBL/GenBank/DDBJ databases">
        <title>Sequencing the genomes of 1000 actinobacteria strains.</title>
        <authorList>
            <person name="Klenk H.-P."/>
        </authorList>
    </citation>
    <scope>NUCLEOTIDE SEQUENCE [LARGE SCALE GENOMIC DNA]</scope>
    <source>
        <strain evidence="4 5">DSM 19970</strain>
    </source>
</reference>
<dbReference type="EMBL" id="JACBZO010000001">
    <property type="protein sequence ID" value="NYI42080.1"/>
    <property type="molecule type" value="Genomic_DNA"/>
</dbReference>
<dbReference type="PROSITE" id="PS51736">
    <property type="entry name" value="RECOMBINASES_3"/>
    <property type="match status" value="1"/>
</dbReference>
<feature type="compositionally biased region" description="Basic and acidic residues" evidence="1">
    <location>
        <begin position="146"/>
        <end position="155"/>
    </location>
</feature>
<dbReference type="SUPFAM" id="SSF53041">
    <property type="entry name" value="Resolvase-like"/>
    <property type="match status" value="1"/>
</dbReference>
<organism evidence="4 5">
    <name type="scientific">Demequina lutea</name>
    <dbReference type="NCBI Taxonomy" id="431489"/>
    <lineage>
        <taxon>Bacteria</taxon>
        <taxon>Bacillati</taxon>
        <taxon>Actinomycetota</taxon>
        <taxon>Actinomycetes</taxon>
        <taxon>Micrococcales</taxon>
        <taxon>Demequinaceae</taxon>
        <taxon>Demequina</taxon>
    </lineage>
</organism>
<evidence type="ECO:0000313" key="4">
    <source>
        <dbReference type="EMBL" id="NYI42080.1"/>
    </source>
</evidence>
<evidence type="ECO:0000259" key="3">
    <source>
        <dbReference type="PROSITE" id="PS51737"/>
    </source>
</evidence>
<dbReference type="PANTHER" id="PTHR30461:SF23">
    <property type="entry name" value="DNA RECOMBINASE-RELATED"/>
    <property type="match status" value="1"/>
</dbReference>
<keyword evidence="5" id="KW-1185">Reference proteome</keyword>
<dbReference type="RefSeq" id="WP_062076245.1">
    <property type="nucleotide sequence ID" value="NZ_BBRC01000022.1"/>
</dbReference>
<protein>
    <submittedName>
        <fullName evidence="4">DNA invertase Pin-like site-specific DNA recombinase</fullName>
    </submittedName>
</protein>
<feature type="domain" description="Resolvase/invertase-type recombinase catalytic" evidence="2">
    <location>
        <begin position="6"/>
        <end position="154"/>
    </location>
</feature>
<dbReference type="Gene3D" id="3.40.50.1390">
    <property type="entry name" value="Resolvase, N-terminal catalytic domain"/>
    <property type="match status" value="1"/>
</dbReference>
<dbReference type="InterPro" id="IPR025827">
    <property type="entry name" value="Zn_ribbon_recom_dom"/>
</dbReference>
<dbReference type="AlphaFoldDB" id="A0A7Y9ZC09"/>
<sequence length="466" mass="51982">MTLRGAVALYARISQDRSGDELAVTRQLEDCRAEAERRGWTVADEYVDDDVSAYSGKARPAYERMLRDIEDGLRDAVIVWHMDRLHRRPIELEQFVATCTRANVSDVVTLHGDYDLGKGDGLFMARLMAAMAANESDSKRRRLKRKAVETAEAGKPKSGGPRPYGFRSDFVTHEPAEVAYFHEAAERVLAGESLQSVVRWLDASGAHTAKGNQWTPSKLRALLLAPRYWGMRTHHGQIVAKATWEPIITPEQGERLRLLLTDPSRGTHRAPRRYLLSGLLKCSKCGGTLYSAPKSGVRGYACMKGAELRGCGGTYIYAAKLEAFIAHAVLIRLDSPHLVDAMVSTAERSEVAAIGDAIVADTAQMEDLMKLWADRAMSTEEWKLARDRLEARVQANRRTLTRLTEHDAIENYLGQGEALREQWEGLNLSRQAAIVKAVLDHIVILPVVHRGRAGLDPERVAPQWRL</sequence>
<dbReference type="Pfam" id="PF00239">
    <property type="entry name" value="Resolvase"/>
    <property type="match status" value="1"/>
</dbReference>
<dbReference type="InterPro" id="IPR050639">
    <property type="entry name" value="SSR_resolvase"/>
</dbReference>
<evidence type="ECO:0000256" key="1">
    <source>
        <dbReference type="SAM" id="MobiDB-lite"/>
    </source>
</evidence>
<dbReference type="SMART" id="SM00857">
    <property type="entry name" value="Resolvase"/>
    <property type="match status" value="1"/>
</dbReference>
<dbReference type="PROSITE" id="PS51737">
    <property type="entry name" value="RECOMBINASE_DNA_BIND"/>
    <property type="match status" value="1"/>
</dbReference>
<evidence type="ECO:0000313" key="5">
    <source>
        <dbReference type="Proteomes" id="UP000547973"/>
    </source>
</evidence>
<dbReference type="PANTHER" id="PTHR30461">
    <property type="entry name" value="DNA-INVERTASE FROM LAMBDOID PROPHAGE"/>
    <property type="match status" value="1"/>
</dbReference>
<dbReference type="CDD" id="cd00338">
    <property type="entry name" value="Ser_Recombinase"/>
    <property type="match status" value="1"/>
</dbReference>
<dbReference type="OrthoDB" id="4500247at2"/>
<proteinExistence type="predicted"/>
<dbReference type="Pfam" id="PF07508">
    <property type="entry name" value="Recombinase"/>
    <property type="match status" value="1"/>
</dbReference>
<dbReference type="GO" id="GO:0000150">
    <property type="term" value="F:DNA strand exchange activity"/>
    <property type="evidence" value="ECO:0007669"/>
    <property type="project" value="InterPro"/>
</dbReference>
<evidence type="ECO:0000259" key="2">
    <source>
        <dbReference type="PROSITE" id="PS51736"/>
    </source>
</evidence>
<dbReference type="Pfam" id="PF13408">
    <property type="entry name" value="Zn_ribbon_recom"/>
    <property type="match status" value="1"/>
</dbReference>
<dbReference type="Proteomes" id="UP000547973">
    <property type="component" value="Unassembled WGS sequence"/>
</dbReference>